<name>A0AAN6RC66_9PLEO</name>
<dbReference type="InterPro" id="IPR029498">
    <property type="entry name" value="HeLo_dom"/>
</dbReference>
<evidence type="ECO:0000313" key="4">
    <source>
        <dbReference type="Proteomes" id="UP001280581"/>
    </source>
</evidence>
<sequence>NRSRTTSTNSKATTMEAAGLAVGVFALVGVFEDCITLLSQVATAKSIAQDYTRLETKLDFQKLFLLQWADRLNLFSVRYDRRLDDPSIRSMVKRGLYCIRDLFMNTEELQRLYGVRDVLENEETTSFSAVSDRLMRSFRQNSAALRFWQQIRWVVRDKEKFESLIRELSDLVANLDKVLPPRGTVKGAQAALKDEVRGLHNIIVLKRVLDASTDENGDLTEATEDAIAKEYYRLILDQLWFRLIETERTVSLTRIRKP</sequence>
<keyword evidence="4" id="KW-1185">Reference proteome</keyword>
<accession>A0AAN6RC66</accession>
<gene>
    <name evidence="3" type="ORF">GRF29_213g1173578</name>
</gene>
<feature type="non-terminal residue" evidence="3">
    <location>
        <position position="1"/>
    </location>
</feature>
<protein>
    <recommendedName>
        <fullName evidence="2">Prion-inhibition and propagation HeLo domain-containing protein</fullName>
    </recommendedName>
</protein>
<dbReference type="Gene3D" id="1.20.120.1020">
    <property type="entry name" value="Prion-inhibition and propagation, HeLo domain"/>
    <property type="match status" value="1"/>
</dbReference>
<evidence type="ECO:0000259" key="2">
    <source>
        <dbReference type="Pfam" id="PF14479"/>
    </source>
</evidence>
<reference evidence="3 4" key="1">
    <citation type="submission" date="2021-02" db="EMBL/GenBank/DDBJ databases">
        <title>Genome assembly of Pseudopithomyces chartarum.</title>
        <authorList>
            <person name="Jauregui R."/>
            <person name="Singh J."/>
            <person name="Voisey C."/>
        </authorList>
    </citation>
    <scope>NUCLEOTIDE SEQUENCE [LARGE SCALE GENOMIC DNA]</scope>
    <source>
        <strain evidence="3 4">AGR01</strain>
    </source>
</reference>
<proteinExistence type="predicted"/>
<dbReference type="PANTHER" id="PTHR37542">
    <property type="entry name" value="HELO DOMAIN-CONTAINING PROTEIN-RELATED"/>
    <property type="match status" value="1"/>
</dbReference>
<feature type="domain" description="Prion-inhibition and propagation HeLo" evidence="2">
    <location>
        <begin position="19"/>
        <end position="206"/>
    </location>
</feature>
<dbReference type="Pfam" id="PF14479">
    <property type="entry name" value="HeLo"/>
    <property type="match status" value="1"/>
</dbReference>
<evidence type="ECO:0000313" key="3">
    <source>
        <dbReference type="EMBL" id="KAK3201127.1"/>
    </source>
</evidence>
<evidence type="ECO:0000256" key="1">
    <source>
        <dbReference type="SAM" id="Phobius"/>
    </source>
</evidence>
<comment type="caution">
    <text evidence="3">The sequence shown here is derived from an EMBL/GenBank/DDBJ whole genome shotgun (WGS) entry which is preliminary data.</text>
</comment>
<dbReference type="AlphaFoldDB" id="A0AAN6RC66"/>
<keyword evidence="1" id="KW-1133">Transmembrane helix</keyword>
<keyword evidence="1" id="KW-0472">Membrane</keyword>
<organism evidence="3 4">
    <name type="scientific">Pseudopithomyces chartarum</name>
    <dbReference type="NCBI Taxonomy" id="1892770"/>
    <lineage>
        <taxon>Eukaryota</taxon>
        <taxon>Fungi</taxon>
        <taxon>Dikarya</taxon>
        <taxon>Ascomycota</taxon>
        <taxon>Pezizomycotina</taxon>
        <taxon>Dothideomycetes</taxon>
        <taxon>Pleosporomycetidae</taxon>
        <taxon>Pleosporales</taxon>
        <taxon>Massarineae</taxon>
        <taxon>Didymosphaeriaceae</taxon>
        <taxon>Pseudopithomyces</taxon>
    </lineage>
</organism>
<dbReference type="Proteomes" id="UP001280581">
    <property type="component" value="Unassembled WGS sequence"/>
</dbReference>
<feature type="transmembrane region" description="Helical" evidence="1">
    <location>
        <begin position="12"/>
        <end position="31"/>
    </location>
</feature>
<dbReference type="InterPro" id="IPR038305">
    <property type="entry name" value="HeLo_sf"/>
</dbReference>
<dbReference type="EMBL" id="WVTA01000017">
    <property type="protein sequence ID" value="KAK3201127.1"/>
    <property type="molecule type" value="Genomic_DNA"/>
</dbReference>
<keyword evidence="1" id="KW-0812">Transmembrane</keyword>